<reference evidence="1 2" key="1">
    <citation type="journal article" date="2024" name="G3 (Bethesda)">
        <title>Genome assembly of Hibiscus sabdariffa L. provides insights into metabolisms of medicinal natural products.</title>
        <authorList>
            <person name="Kim T."/>
        </authorList>
    </citation>
    <scope>NUCLEOTIDE SEQUENCE [LARGE SCALE GENOMIC DNA]</scope>
    <source>
        <strain evidence="1">TK-2024</strain>
        <tissue evidence="1">Old leaves</tissue>
    </source>
</reference>
<proteinExistence type="predicted"/>
<dbReference type="EMBL" id="JBBPBM010000007">
    <property type="protein sequence ID" value="KAK8575358.1"/>
    <property type="molecule type" value="Genomic_DNA"/>
</dbReference>
<sequence>MEVIYHNGGERVSHGWLTTATNRKMVNFPQDTRQSFERFSTTVASKEQRVTGDTKVGVKQQCKLRQGGKADS</sequence>
<evidence type="ECO:0000313" key="2">
    <source>
        <dbReference type="Proteomes" id="UP001472677"/>
    </source>
</evidence>
<gene>
    <name evidence="1" type="ORF">V6N12_063033</name>
</gene>
<dbReference type="Proteomes" id="UP001472677">
    <property type="component" value="Unassembled WGS sequence"/>
</dbReference>
<protein>
    <submittedName>
        <fullName evidence="1">Uncharacterized protein</fullName>
    </submittedName>
</protein>
<evidence type="ECO:0000313" key="1">
    <source>
        <dbReference type="EMBL" id="KAK8575358.1"/>
    </source>
</evidence>
<name>A0ABR2FAM7_9ROSI</name>
<comment type="caution">
    <text evidence="1">The sequence shown here is derived from an EMBL/GenBank/DDBJ whole genome shotgun (WGS) entry which is preliminary data.</text>
</comment>
<accession>A0ABR2FAM7</accession>
<organism evidence="1 2">
    <name type="scientific">Hibiscus sabdariffa</name>
    <name type="common">roselle</name>
    <dbReference type="NCBI Taxonomy" id="183260"/>
    <lineage>
        <taxon>Eukaryota</taxon>
        <taxon>Viridiplantae</taxon>
        <taxon>Streptophyta</taxon>
        <taxon>Embryophyta</taxon>
        <taxon>Tracheophyta</taxon>
        <taxon>Spermatophyta</taxon>
        <taxon>Magnoliopsida</taxon>
        <taxon>eudicotyledons</taxon>
        <taxon>Gunneridae</taxon>
        <taxon>Pentapetalae</taxon>
        <taxon>rosids</taxon>
        <taxon>malvids</taxon>
        <taxon>Malvales</taxon>
        <taxon>Malvaceae</taxon>
        <taxon>Malvoideae</taxon>
        <taxon>Hibiscus</taxon>
    </lineage>
</organism>
<keyword evidence="2" id="KW-1185">Reference proteome</keyword>